<accession>A0A8J2K1A2</accession>
<comment type="caution">
    <text evidence="1">The sequence shown here is derived from an EMBL/GenBank/DDBJ whole genome shotgun (WGS) entry which is preliminary data.</text>
</comment>
<sequence length="85" mass="9559">MIQVGVEKVEQALQFVRLEVLRGIYAGKHCMFVEIRAFMKLKSLLFSRATEERCPVSLSDPSPSLNVSIQLNHRPTVASELSQIS</sequence>
<organism evidence="1 2">
    <name type="scientific">Allacma fusca</name>
    <dbReference type="NCBI Taxonomy" id="39272"/>
    <lineage>
        <taxon>Eukaryota</taxon>
        <taxon>Metazoa</taxon>
        <taxon>Ecdysozoa</taxon>
        <taxon>Arthropoda</taxon>
        <taxon>Hexapoda</taxon>
        <taxon>Collembola</taxon>
        <taxon>Symphypleona</taxon>
        <taxon>Sminthuridae</taxon>
        <taxon>Allacma</taxon>
    </lineage>
</organism>
<name>A0A8J2K1A2_9HEXA</name>
<dbReference type="EMBL" id="CAJVCH010049402">
    <property type="protein sequence ID" value="CAG7717908.1"/>
    <property type="molecule type" value="Genomic_DNA"/>
</dbReference>
<protein>
    <submittedName>
        <fullName evidence="1">Uncharacterized protein</fullName>
    </submittedName>
</protein>
<proteinExistence type="predicted"/>
<evidence type="ECO:0000313" key="1">
    <source>
        <dbReference type="EMBL" id="CAG7717908.1"/>
    </source>
</evidence>
<reference evidence="1" key="1">
    <citation type="submission" date="2021-06" db="EMBL/GenBank/DDBJ databases">
        <authorList>
            <person name="Hodson N. C."/>
            <person name="Mongue J. A."/>
            <person name="Jaron S. K."/>
        </authorList>
    </citation>
    <scope>NUCLEOTIDE SEQUENCE</scope>
</reference>
<dbReference type="AlphaFoldDB" id="A0A8J2K1A2"/>
<gene>
    <name evidence="1" type="ORF">AFUS01_LOCUS7338</name>
</gene>
<keyword evidence="2" id="KW-1185">Reference proteome</keyword>
<evidence type="ECO:0000313" key="2">
    <source>
        <dbReference type="Proteomes" id="UP000708208"/>
    </source>
</evidence>
<dbReference type="Proteomes" id="UP000708208">
    <property type="component" value="Unassembled WGS sequence"/>
</dbReference>